<proteinExistence type="predicted"/>
<name>A0AA39X9C4_9PEZI</name>
<accession>A0AA39X9C4</accession>
<dbReference type="GO" id="GO:0005634">
    <property type="term" value="C:nucleus"/>
    <property type="evidence" value="ECO:0007669"/>
    <property type="project" value="UniProtKB-SubCell"/>
</dbReference>
<dbReference type="EMBL" id="JAULSR010000002">
    <property type="protein sequence ID" value="KAK0629575.1"/>
    <property type="molecule type" value="Genomic_DNA"/>
</dbReference>
<evidence type="ECO:0000313" key="6">
    <source>
        <dbReference type="EMBL" id="KAK0629575.1"/>
    </source>
</evidence>
<comment type="caution">
    <text evidence="6">The sequence shown here is derived from an EMBL/GenBank/DDBJ whole genome shotgun (WGS) entry which is preliminary data.</text>
</comment>
<feature type="region of interest" description="Disordered" evidence="4">
    <location>
        <begin position="1"/>
        <end position="21"/>
    </location>
</feature>
<evidence type="ECO:0000256" key="2">
    <source>
        <dbReference type="ARBA" id="ARBA00022723"/>
    </source>
</evidence>
<dbReference type="InterPro" id="IPR001138">
    <property type="entry name" value="Zn2Cys6_DnaBD"/>
</dbReference>
<feature type="region of interest" description="Disordered" evidence="4">
    <location>
        <begin position="65"/>
        <end position="147"/>
    </location>
</feature>
<evidence type="ECO:0000313" key="7">
    <source>
        <dbReference type="Proteomes" id="UP001174934"/>
    </source>
</evidence>
<dbReference type="GO" id="GO:0000981">
    <property type="term" value="F:DNA-binding transcription factor activity, RNA polymerase II-specific"/>
    <property type="evidence" value="ECO:0007669"/>
    <property type="project" value="InterPro"/>
</dbReference>
<feature type="domain" description="Zn(2)-C6 fungal-type" evidence="5">
    <location>
        <begin position="29"/>
        <end position="60"/>
    </location>
</feature>
<dbReference type="Proteomes" id="UP001174934">
    <property type="component" value="Unassembled WGS sequence"/>
</dbReference>
<dbReference type="InterPro" id="IPR007219">
    <property type="entry name" value="XnlR_reg_dom"/>
</dbReference>
<dbReference type="GO" id="GO:0003677">
    <property type="term" value="F:DNA binding"/>
    <property type="evidence" value="ECO:0007669"/>
    <property type="project" value="InterPro"/>
</dbReference>
<sequence length="696" mass="76240">LTFSHLSAASFESHLKSGRKRPRVREAVSCWQCRSRKIRCDRESPCKPCQDRGVAQDCAYSNSGNANSTNSANISKGQNPPARSAPSSPSLPSPSRSRSSQASQRTPQTHTAATPSLPIVSTPPDSSSSRGDTPEPTPNSILVENGIHERAYPPCDTAFPASTSKTRMIGLSHWMAPCNAMPVVKAMLNRSTEFQPARKAFVELKSLIQMHNAIPPLGFAGPAGNSNLLSLLPDRQTTDVWAAQFLRTYGRVYCIIDYVALVSDLDQIYNGSLDNSVCVAKILLVIAIAMQSVEPERLSGRKLARHVEDCIHQSSRFQDPSIEVVQVLLLLIIMKTISASDTDNMYDLLAIQGLATQITSSMGLHRDPALFSHVSPYHAEVRKRLWGCFLRLNLEYCVRSGTQFGLRLDESDCPLPTAASLGTLNTSTFTAAAVVDFESAQQSESDMIFNIAATRLAKIIAPLQQALHSASPRDLAVMLPQLRTSLDTLLSDLPSVLRPGTQTPDPIEELQQSLVSIPMHSFLSIVTLGIVVGSPDDNSKRVHLTEIWDYGSSILHQFQSLCQSSHDVSHIAFHLFWTDIGRAVLSTCSVVGQLPRPGLSRIMSPRPQHTACLFQQLLVKSLTFLSILWQGLFHLGPVAAKMNLLLAVSLSVTSNLYSDNYNMDNPHAQQKLIDEGVAAAERVIAEMKLTMKEHHQ</sequence>
<dbReference type="Gene3D" id="4.10.240.10">
    <property type="entry name" value="Zn(2)-C6 fungal-type DNA-binding domain"/>
    <property type="match status" value="1"/>
</dbReference>
<evidence type="ECO:0000256" key="4">
    <source>
        <dbReference type="SAM" id="MobiDB-lite"/>
    </source>
</evidence>
<evidence type="ECO:0000256" key="3">
    <source>
        <dbReference type="ARBA" id="ARBA00023242"/>
    </source>
</evidence>
<comment type="subcellular location">
    <subcellularLocation>
        <location evidence="1">Nucleus</location>
    </subcellularLocation>
</comment>
<reference evidence="6" key="1">
    <citation type="submission" date="2023-06" db="EMBL/GenBank/DDBJ databases">
        <title>Genome-scale phylogeny and comparative genomics of the fungal order Sordariales.</title>
        <authorList>
            <consortium name="Lawrence Berkeley National Laboratory"/>
            <person name="Hensen N."/>
            <person name="Bonometti L."/>
            <person name="Westerberg I."/>
            <person name="Brannstrom I.O."/>
            <person name="Guillou S."/>
            <person name="Cros-Aarteil S."/>
            <person name="Calhoun S."/>
            <person name="Haridas S."/>
            <person name="Kuo A."/>
            <person name="Mondo S."/>
            <person name="Pangilinan J."/>
            <person name="Riley R."/>
            <person name="LaButti K."/>
            <person name="Andreopoulos B."/>
            <person name="Lipzen A."/>
            <person name="Chen C."/>
            <person name="Yanf M."/>
            <person name="Daum C."/>
            <person name="Ng V."/>
            <person name="Clum A."/>
            <person name="Steindorff A."/>
            <person name="Ohm R."/>
            <person name="Martin F."/>
            <person name="Silar P."/>
            <person name="Natvig D."/>
            <person name="Lalanne C."/>
            <person name="Gautier V."/>
            <person name="Ament-velasquez S.L."/>
            <person name="Kruys A."/>
            <person name="Hutchinson M.I."/>
            <person name="Powell A.J."/>
            <person name="Barry K."/>
            <person name="Miller A.N."/>
            <person name="Grigoriev I.V."/>
            <person name="Debuchy R."/>
            <person name="Gladieux P."/>
            <person name="Thoren M.H."/>
            <person name="Johannesson H."/>
        </authorList>
    </citation>
    <scope>NUCLEOTIDE SEQUENCE</scope>
    <source>
        <strain evidence="6">SMH3391-2</strain>
    </source>
</reference>
<dbReference type="Pfam" id="PF00172">
    <property type="entry name" value="Zn_clus"/>
    <property type="match status" value="1"/>
</dbReference>
<dbReference type="GO" id="GO:0008270">
    <property type="term" value="F:zinc ion binding"/>
    <property type="evidence" value="ECO:0007669"/>
    <property type="project" value="InterPro"/>
</dbReference>
<dbReference type="PROSITE" id="PS00463">
    <property type="entry name" value="ZN2_CY6_FUNGAL_1"/>
    <property type="match status" value="1"/>
</dbReference>
<feature type="non-terminal residue" evidence="6">
    <location>
        <position position="696"/>
    </location>
</feature>
<dbReference type="CDD" id="cd00067">
    <property type="entry name" value="GAL4"/>
    <property type="match status" value="1"/>
</dbReference>
<dbReference type="AlphaFoldDB" id="A0AA39X9C4"/>
<dbReference type="PANTHER" id="PTHR31001">
    <property type="entry name" value="UNCHARACTERIZED TRANSCRIPTIONAL REGULATORY PROTEIN"/>
    <property type="match status" value="1"/>
</dbReference>
<evidence type="ECO:0000256" key="1">
    <source>
        <dbReference type="ARBA" id="ARBA00004123"/>
    </source>
</evidence>
<organism evidence="6 7">
    <name type="scientific">Bombardia bombarda</name>
    <dbReference type="NCBI Taxonomy" id="252184"/>
    <lineage>
        <taxon>Eukaryota</taxon>
        <taxon>Fungi</taxon>
        <taxon>Dikarya</taxon>
        <taxon>Ascomycota</taxon>
        <taxon>Pezizomycotina</taxon>
        <taxon>Sordariomycetes</taxon>
        <taxon>Sordariomycetidae</taxon>
        <taxon>Sordariales</taxon>
        <taxon>Lasiosphaeriaceae</taxon>
        <taxon>Bombardia</taxon>
    </lineage>
</organism>
<dbReference type="Pfam" id="PF04082">
    <property type="entry name" value="Fungal_trans"/>
    <property type="match status" value="1"/>
</dbReference>
<dbReference type="SMART" id="SM00066">
    <property type="entry name" value="GAL4"/>
    <property type="match status" value="1"/>
</dbReference>
<dbReference type="CDD" id="cd12148">
    <property type="entry name" value="fungal_TF_MHR"/>
    <property type="match status" value="1"/>
</dbReference>
<evidence type="ECO:0000259" key="5">
    <source>
        <dbReference type="PROSITE" id="PS50048"/>
    </source>
</evidence>
<protein>
    <recommendedName>
        <fullName evidence="5">Zn(2)-C6 fungal-type domain-containing protein</fullName>
    </recommendedName>
</protein>
<dbReference type="GO" id="GO:0006351">
    <property type="term" value="P:DNA-templated transcription"/>
    <property type="evidence" value="ECO:0007669"/>
    <property type="project" value="InterPro"/>
</dbReference>
<dbReference type="PANTHER" id="PTHR31001:SF58">
    <property type="entry name" value="ZN(II)2CYS6 TRANSCRIPTION FACTOR (EUROFUNG)"/>
    <property type="match status" value="1"/>
</dbReference>
<dbReference type="PROSITE" id="PS50048">
    <property type="entry name" value="ZN2_CY6_FUNGAL_2"/>
    <property type="match status" value="1"/>
</dbReference>
<keyword evidence="2" id="KW-0479">Metal-binding</keyword>
<keyword evidence="3" id="KW-0539">Nucleus</keyword>
<feature type="compositionally biased region" description="Low complexity" evidence="4">
    <location>
        <begin position="65"/>
        <end position="108"/>
    </location>
</feature>
<gene>
    <name evidence="6" type="ORF">B0T17DRAFT_455543</name>
</gene>
<feature type="non-terminal residue" evidence="6">
    <location>
        <position position="1"/>
    </location>
</feature>
<keyword evidence="7" id="KW-1185">Reference proteome</keyword>
<dbReference type="SUPFAM" id="SSF57701">
    <property type="entry name" value="Zn2/Cys6 DNA-binding domain"/>
    <property type="match status" value="1"/>
</dbReference>
<dbReference type="InterPro" id="IPR050613">
    <property type="entry name" value="Sec_Metabolite_Reg"/>
</dbReference>
<dbReference type="InterPro" id="IPR036864">
    <property type="entry name" value="Zn2-C6_fun-type_DNA-bd_sf"/>
</dbReference>